<feature type="domain" description="Type 4 fimbrial biogenesis protein PilX N-terminal" evidence="3">
    <location>
        <begin position="2"/>
        <end position="47"/>
    </location>
</feature>
<evidence type="ECO:0000259" key="3">
    <source>
        <dbReference type="Pfam" id="PF14341"/>
    </source>
</evidence>
<evidence type="ECO:0000313" key="5">
    <source>
        <dbReference type="Proteomes" id="UP001430149"/>
    </source>
</evidence>
<name>A0ABS2K8S0_9GAMM</name>
<proteinExistence type="predicted"/>
<dbReference type="EMBL" id="JADIKE010000039">
    <property type="protein sequence ID" value="MBM7127611.1"/>
    <property type="molecule type" value="Genomic_DNA"/>
</dbReference>
<feature type="region of interest" description="Disordered" evidence="1">
    <location>
        <begin position="142"/>
        <end position="166"/>
    </location>
</feature>
<dbReference type="Proteomes" id="UP001430149">
    <property type="component" value="Unassembled WGS sequence"/>
</dbReference>
<dbReference type="InterPro" id="IPR025746">
    <property type="entry name" value="PilX_N_dom"/>
</dbReference>
<evidence type="ECO:0000259" key="2">
    <source>
        <dbReference type="Pfam" id="PF13681"/>
    </source>
</evidence>
<dbReference type="RefSeq" id="WP_204684124.1">
    <property type="nucleotide sequence ID" value="NZ_BSNR01000014.1"/>
</dbReference>
<dbReference type="InterPro" id="IPR025205">
    <property type="entry name" value="PilX/PilW_C"/>
</dbReference>
<comment type="caution">
    <text evidence="4">The sequence shown here is derived from an EMBL/GenBank/DDBJ whole genome shotgun (WGS) entry which is preliminary data.</text>
</comment>
<dbReference type="Pfam" id="PF13681">
    <property type="entry name" value="PilX"/>
    <property type="match status" value="1"/>
</dbReference>
<gene>
    <name evidence="4" type="ORF">ISP19_19730</name>
</gene>
<sequence length="199" mass="21184">MAMALIFLLLITMLAVGASHHALLQQRMAGSLRNAQQARMSAETALRGVEYKIWSLARQPGVHLHCQEDSFSSDDACIIFRPLSSAYAAQGKVTKFQTSAGWISNIGESYTGPTRKGYTSNAGQPTAIIARNPMYIVEDLGSERPPGAGALHESGNTGPNNGNTGQPDIHVYRITARGTGGNPNVVSVVQSTFDAPASR</sequence>
<feature type="domain" description="PilX/PilW C-terminal" evidence="2">
    <location>
        <begin position="102"/>
        <end position="193"/>
    </location>
</feature>
<organism evidence="4 5">
    <name type="scientific">Dyella flava</name>
    <dbReference type="NCBI Taxonomy" id="1920170"/>
    <lineage>
        <taxon>Bacteria</taxon>
        <taxon>Pseudomonadati</taxon>
        <taxon>Pseudomonadota</taxon>
        <taxon>Gammaproteobacteria</taxon>
        <taxon>Lysobacterales</taxon>
        <taxon>Rhodanobacteraceae</taxon>
        <taxon>Dyella</taxon>
    </lineage>
</organism>
<feature type="compositionally biased region" description="Low complexity" evidence="1">
    <location>
        <begin position="155"/>
        <end position="165"/>
    </location>
</feature>
<dbReference type="Pfam" id="PF14341">
    <property type="entry name" value="PilX_N"/>
    <property type="match status" value="1"/>
</dbReference>
<protein>
    <submittedName>
        <fullName evidence="4">Pilus assembly protein</fullName>
    </submittedName>
</protein>
<accession>A0ABS2K8S0</accession>
<reference evidence="4" key="1">
    <citation type="submission" date="2020-10" db="EMBL/GenBank/DDBJ databases">
        <title>Phylogeny of dyella-like bacteria.</title>
        <authorList>
            <person name="Fu J."/>
        </authorList>
    </citation>
    <scope>NUCLEOTIDE SEQUENCE</scope>
    <source>
        <strain evidence="4">DHOC52</strain>
    </source>
</reference>
<evidence type="ECO:0000256" key="1">
    <source>
        <dbReference type="SAM" id="MobiDB-lite"/>
    </source>
</evidence>
<keyword evidence="5" id="KW-1185">Reference proteome</keyword>
<evidence type="ECO:0000313" key="4">
    <source>
        <dbReference type="EMBL" id="MBM7127611.1"/>
    </source>
</evidence>